<proteinExistence type="predicted"/>
<dbReference type="RefSeq" id="WP_192510021.1">
    <property type="nucleotide sequence ID" value="NZ_AQGV01000015.1"/>
</dbReference>
<evidence type="ECO:0000313" key="2">
    <source>
        <dbReference type="Proteomes" id="UP000615755"/>
    </source>
</evidence>
<dbReference type="Proteomes" id="UP000615755">
    <property type="component" value="Unassembled WGS sequence"/>
</dbReference>
<name>A0ABR9EJ31_9GAMM</name>
<accession>A0ABR9EJ31</accession>
<evidence type="ECO:0000313" key="1">
    <source>
        <dbReference type="EMBL" id="MBE0371008.1"/>
    </source>
</evidence>
<protein>
    <submittedName>
        <fullName evidence="1">Uncharacterized protein</fullName>
    </submittedName>
</protein>
<reference evidence="1 2" key="1">
    <citation type="submission" date="2015-03" db="EMBL/GenBank/DDBJ databases">
        <title>Genome sequence of Pseudoalteromonas aurantia.</title>
        <authorList>
            <person name="Xie B.-B."/>
            <person name="Rong J.-C."/>
            <person name="Qin Q.-L."/>
            <person name="Zhang Y.-Z."/>
        </authorList>
    </citation>
    <scope>NUCLEOTIDE SEQUENCE [LARGE SCALE GENOMIC DNA]</scope>
    <source>
        <strain evidence="1 2">208</strain>
    </source>
</reference>
<organism evidence="1 2">
    <name type="scientific">Pseudoalteromonas aurantia 208</name>
    <dbReference type="NCBI Taxonomy" id="1314867"/>
    <lineage>
        <taxon>Bacteria</taxon>
        <taxon>Pseudomonadati</taxon>
        <taxon>Pseudomonadota</taxon>
        <taxon>Gammaproteobacteria</taxon>
        <taxon>Alteromonadales</taxon>
        <taxon>Pseudoalteromonadaceae</taxon>
        <taxon>Pseudoalteromonas</taxon>
    </lineage>
</organism>
<comment type="caution">
    <text evidence="1">The sequence shown here is derived from an EMBL/GenBank/DDBJ whole genome shotgun (WGS) entry which is preliminary data.</text>
</comment>
<dbReference type="EMBL" id="AQGV01000015">
    <property type="protein sequence ID" value="MBE0371008.1"/>
    <property type="molecule type" value="Genomic_DNA"/>
</dbReference>
<gene>
    <name evidence="1" type="ORF">PAUR_b1163</name>
</gene>
<keyword evidence="2" id="KW-1185">Reference proteome</keyword>
<sequence length="121" mass="13759">MYKSFILVLLLLCQPLLDSFDVAKNNDAFHLTTHLLDATQILEAHCQASDDHERHKIQYDNLSAQLSEAANDAHCHVCHLSHDLWMGALTNNIGYKSVHHHHTQDVFINAQYKVPLRPPLA</sequence>